<dbReference type="EMBL" id="KK198761">
    <property type="protein sequence ID" value="KCW56699.1"/>
    <property type="molecule type" value="Genomic_DNA"/>
</dbReference>
<evidence type="ECO:0000313" key="1">
    <source>
        <dbReference type="EMBL" id="KCW56699.1"/>
    </source>
</evidence>
<name>A0A059ASE9_EUCGR</name>
<dbReference type="Gramene" id="KCW56699">
    <property type="protein sequence ID" value="KCW56699"/>
    <property type="gene ID" value="EUGRSUZ_I02391"/>
</dbReference>
<accession>A0A059ASE9</accession>
<sequence>MHKKNFKVHVLRRDTTLRSQLAKSSCLNILNLACSRRTRPYTLSWLSLVALTCRILDAIKSIILGLGLSLFPRIIIMYT</sequence>
<reference evidence="1" key="1">
    <citation type="submission" date="2013-07" db="EMBL/GenBank/DDBJ databases">
        <title>The genome of Eucalyptus grandis.</title>
        <authorList>
            <person name="Schmutz J."/>
            <person name="Hayes R."/>
            <person name="Myburg A."/>
            <person name="Tuskan G."/>
            <person name="Grattapaglia D."/>
            <person name="Rokhsar D.S."/>
        </authorList>
    </citation>
    <scope>NUCLEOTIDE SEQUENCE</scope>
    <source>
        <tissue evidence="1">Leaf extractions</tissue>
    </source>
</reference>
<gene>
    <name evidence="1" type="ORF">EUGRSUZ_I02391</name>
</gene>
<protein>
    <submittedName>
        <fullName evidence="1">Uncharacterized protein</fullName>
    </submittedName>
</protein>
<dbReference type="AlphaFoldDB" id="A0A059ASE9"/>
<proteinExistence type="predicted"/>
<organism evidence="1">
    <name type="scientific">Eucalyptus grandis</name>
    <name type="common">Flooded gum</name>
    <dbReference type="NCBI Taxonomy" id="71139"/>
    <lineage>
        <taxon>Eukaryota</taxon>
        <taxon>Viridiplantae</taxon>
        <taxon>Streptophyta</taxon>
        <taxon>Embryophyta</taxon>
        <taxon>Tracheophyta</taxon>
        <taxon>Spermatophyta</taxon>
        <taxon>Magnoliopsida</taxon>
        <taxon>eudicotyledons</taxon>
        <taxon>Gunneridae</taxon>
        <taxon>Pentapetalae</taxon>
        <taxon>rosids</taxon>
        <taxon>malvids</taxon>
        <taxon>Myrtales</taxon>
        <taxon>Myrtaceae</taxon>
        <taxon>Myrtoideae</taxon>
        <taxon>Eucalypteae</taxon>
        <taxon>Eucalyptus</taxon>
    </lineage>
</organism>
<dbReference type="InParanoid" id="A0A059ASE9"/>